<gene>
    <name evidence="9" type="ORF">GCM10017083_27860</name>
</gene>
<accession>A0A918XSH1</accession>
<dbReference type="GO" id="GO:0042402">
    <property type="term" value="P:biogenic amine catabolic process"/>
    <property type="evidence" value="ECO:0007669"/>
    <property type="project" value="UniProtKB-ARBA"/>
</dbReference>
<dbReference type="RefSeq" id="WP_189990585.1">
    <property type="nucleotide sequence ID" value="NZ_BMZS01000006.1"/>
</dbReference>
<evidence type="ECO:0000256" key="5">
    <source>
        <dbReference type="ARBA" id="ARBA00022840"/>
    </source>
</evidence>
<comment type="similarity">
    <text evidence="2 6 7">Belongs to the glutamine synthetase family.</text>
</comment>
<organism evidence="9 10">
    <name type="scientific">Thalassobaculum fulvum</name>
    <dbReference type="NCBI Taxonomy" id="1633335"/>
    <lineage>
        <taxon>Bacteria</taxon>
        <taxon>Pseudomonadati</taxon>
        <taxon>Pseudomonadota</taxon>
        <taxon>Alphaproteobacteria</taxon>
        <taxon>Rhodospirillales</taxon>
        <taxon>Thalassobaculaceae</taxon>
        <taxon>Thalassobaculum</taxon>
    </lineage>
</organism>
<dbReference type="SMART" id="SM01230">
    <property type="entry name" value="Gln-synt_C"/>
    <property type="match status" value="1"/>
</dbReference>
<dbReference type="GO" id="GO:0005524">
    <property type="term" value="F:ATP binding"/>
    <property type="evidence" value="ECO:0007669"/>
    <property type="project" value="UniProtKB-KW"/>
</dbReference>
<sequence>MEPSEVKTAEEALALVEERRLNHVKVGVFDIDGILRGKWMGRDKFASALSKGFGFCDVVLGWDSNDQLYDNVQVTGWHTGYPDAEVRLLPGTCREVPFEGDMLFMLAEFAGKWEAVCPRAALRRMIDKAGSMGFGVKAACEYEFFLFDETPESVRAKNYKNLKPLTPGFFGYSALRSSVHADLHLSFIEAMEQMGIPIEGLHTETGPGVMEAAIQVCDALEAADRGALFKTFAKVFFQRHEIMATFMSKWSMDYPGQSGHVHLSLTDAKGKPVFHDAKAADTMSDTMRWFVGGQQALMPELLAMTASTVNAYTRLIPGFWAPTDSTWGVENRTTALRVITGSPAAQRVEYRVASADSNPYLAMAAALGSGLWGIENRIEPTPGVVGNAYDMKHAARLALPRTLWDAAQRLKRSKAGRALFGDAFVEHFAATREWEEREFRRHVTDWEMQRYFEII</sequence>
<evidence type="ECO:0000259" key="8">
    <source>
        <dbReference type="PROSITE" id="PS51987"/>
    </source>
</evidence>
<keyword evidence="10" id="KW-1185">Reference proteome</keyword>
<evidence type="ECO:0000256" key="4">
    <source>
        <dbReference type="ARBA" id="ARBA00022741"/>
    </source>
</evidence>
<keyword evidence="5" id="KW-0067">ATP-binding</keyword>
<dbReference type="PANTHER" id="PTHR43785:SF12">
    <property type="entry name" value="TYPE-1 GLUTAMINE SYNTHETASE 2"/>
    <property type="match status" value="1"/>
</dbReference>
<dbReference type="PANTHER" id="PTHR43785">
    <property type="entry name" value="GAMMA-GLUTAMYLPUTRESCINE SYNTHETASE"/>
    <property type="match status" value="1"/>
</dbReference>
<dbReference type="Gene3D" id="3.30.590.10">
    <property type="entry name" value="Glutamine synthetase/guanido kinase, catalytic domain"/>
    <property type="match status" value="1"/>
</dbReference>
<evidence type="ECO:0000313" key="10">
    <source>
        <dbReference type="Proteomes" id="UP000630353"/>
    </source>
</evidence>
<dbReference type="PROSITE" id="PS51987">
    <property type="entry name" value="GS_CATALYTIC"/>
    <property type="match status" value="1"/>
</dbReference>
<feature type="domain" description="GS catalytic" evidence="8">
    <location>
        <begin position="118"/>
        <end position="455"/>
    </location>
</feature>
<evidence type="ECO:0000256" key="7">
    <source>
        <dbReference type="RuleBase" id="RU000384"/>
    </source>
</evidence>
<dbReference type="InterPro" id="IPR036651">
    <property type="entry name" value="Gln_synt_N_sf"/>
</dbReference>
<dbReference type="Proteomes" id="UP000630353">
    <property type="component" value="Unassembled WGS sequence"/>
</dbReference>
<proteinExistence type="inferred from homology"/>
<evidence type="ECO:0000256" key="6">
    <source>
        <dbReference type="PROSITE-ProRule" id="PRU01331"/>
    </source>
</evidence>
<evidence type="ECO:0000256" key="1">
    <source>
        <dbReference type="ARBA" id="ARBA00001946"/>
    </source>
</evidence>
<dbReference type="SUPFAM" id="SSF55931">
    <property type="entry name" value="Glutamine synthetase/guanido kinase"/>
    <property type="match status" value="1"/>
</dbReference>
<evidence type="ECO:0000256" key="2">
    <source>
        <dbReference type="ARBA" id="ARBA00009897"/>
    </source>
</evidence>
<dbReference type="InterPro" id="IPR014746">
    <property type="entry name" value="Gln_synth/guanido_kin_cat_dom"/>
</dbReference>
<dbReference type="InterPro" id="IPR008146">
    <property type="entry name" value="Gln_synth_cat_dom"/>
</dbReference>
<comment type="cofactor">
    <cofactor evidence="1">
        <name>Mg(2+)</name>
        <dbReference type="ChEBI" id="CHEBI:18420"/>
    </cofactor>
</comment>
<dbReference type="GO" id="GO:0006542">
    <property type="term" value="P:glutamine biosynthetic process"/>
    <property type="evidence" value="ECO:0007669"/>
    <property type="project" value="InterPro"/>
</dbReference>
<reference evidence="9" key="1">
    <citation type="journal article" date="2014" name="Int. J. Syst. Evol. Microbiol.">
        <title>Complete genome sequence of Corynebacterium casei LMG S-19264T (=DSM 44701T), isolated from a smear-ripened cheese.</title>
        <authorList>
            <consortium name="US DOE Joint Genome Institute (JGI-PGF)"/>
            <person name="Walter F."/>
            <person name="Albersmeier A."/>
            <person name="Kalinowski J."/>
            <person name="Ruckert C."/>
        </authorList>
    </citation>
    <scope>NUCLEOTIDE SEQUENCE</scope>
    <source>
        <strain evidence="9">KCTC 42651</strain>
    </source>
</reference>
<dbReference type="Gene3D" id="3.10.20.70">
    <property type="entry name" value="Glutamine synthetase, N-terminal domain"/>
    <property type="match status" value="1"/>
</dbReference>
<dbReference type="GO" id="GO:0004356">
    <property type="term" value="F:glutamine synthetase activity"/>
    <property type="evidence" value="ECO:0007669"/>
    <property type="project" value="InterPro"/>
</dbReference>
<dbReference type="GO" id="GO:0006576">
    <property type="term" value="P:biogenic amine metabolic process"/>
    <property type="evidence" value="ECO:0007669"/>
    <property type="project" value="UniProtKB-ARBA"/>
</dbReference>
<dbReference type="Pfam" id="PF00120">
    <property type="entry name" value="Gln-synt_C"/>
    <property type="match status" value="1"/>
</dbReference>
<dbReference type="AlphaFoldDB" id="A0A918XSH1"/>
<keyword evidence="3" id="KW-0436">Ligase</keyword>
<protein>
    <submittedName>
        <fullName evidence="9">Glutamine synthetase</fullName>
    </submittedName>
</protein>
<dbReference type="EMBL" id="BMZS01000006">
    <property type="protein sequence ID" value="GHD52483.1"/>
    <property type="molecule type" value="Genomic_DNA"/>
</dbReference>
<keyword evidence="4" id="KW-0547">Nucleotide-binding</keyword>
<dbReference type="SUPFAM" id="SSF54368">
    <property type="entry name" value="Glutamine synthetase, N-terminal domain"/>
    <property type="match status" value="1"/>
</dbReference>
<reference evidence="9" key="2">
    <citation type="submission" date="2020-09" db="EMBL/GenBank/DDBJ databases">
        <authorList>
            <person name="Sun Q."/>
            <person name="Kim S."/>
        </authorList>
    </citation>
    <scope>NUCLEOTIDE SEQUENCE</scope>
    <source>
        <strain evidence="9">KCTC 42651</strain>
    </source>
</reference>
<name>A0A918XSH1_9PROT</name>
<comment type="caution">
    <text evidence="9">The sequence shown here is derived from an EMBL/GenBank/DDBJ whole genome shotgun (WGS) entry which is preliminary data.</text>
</comment>
<evidence type="ECO:0000256" key="3">
    <source>
        <dbReference type="ARBA" id="ARBA00022598"/>
    </source>
</evidence>
<dbReference type="FunFam" id="3.30.590.10:FF:000005">
    <property type="entry name" value="Probable glutamine synthetase"/>
    <property type="match status" value="1"/>
</dbReference>
<evidence type="ECO:0000313" key="9">
    <source>
        <dbReference type="EMBL" id="GHD52483.1"/>
    </source>
</evidence>